<proteinExistence type="predicted"/>
<organism evidence="2 3">
    <name type="scientific">Bryocella elongata</name>
    <dbReference type="NCBI Taxonomy" id="863522"/>
    <lineage>
        <taxon>Bacteria</taxon>
        <taxon>Pseudomonadati</taxon>
        <taxon>Acidobacteriota</taxon>
        <taxon>Terriglobia</taxon>
        <taxon>Terriglobales</taxon>
        <taxon>Acidobacteriaceae</taxon>
        <taxon>Bryocella</taxon>
    </lineage>
</organism>
<dbReference type="Proteomes" id="UP000236728">
    <property type="component" value="Unassembled WGS sequence"/>
</dbReference>
<protein>
    <submittedName>
        <fullName evidence="2">Phage portal protein, HK97 family</fullName>
    </submittedName>
</protein>
<dbReference type="NCBIfam" id="TIGR01537">
    <property type="entry name" value="portal_HK97"/>
    <property type="match status" value="1"/>
</dbReference>
<reference evidence="2 3" key="1">
    <citation type="submission" date="2016-10" db="EMBL/GenBank/DDBJ databases">
        <authorList>
            <person name="de Groot N.N."/>
        </authorList>
    </citation>
    <scope>NUCLEOTIDE SEQUENCE [LARGE SCALE GENOMIC DNA]</scope>
    <source>
        <strain evidence="2 3">DSM 22489</strain>
    </source>
</reference>
<sequence>MSLIESMFSGMRMLASDVSGSAGAYDDFWYEPIGGRNSAAGIRVSPETSKKLGVVIACASSRGKTIAMLPFKVRRDLRGGGSKVIANHPVWRLIAKRPNSFQTPYDFRLMLNAHVDLRGNGYAEKVGNVQGYPEQLLPMHPDRVRVDVIPKTGRLIYIYNDPLLNKERRLVQEEVFHLRDWSDNGYTGQSRITMGLDPFGVALARQDYMSRWFKNDARTGIVFAGGDFKDDEAKEKWVEKMRAGGTGANRGRPMWTPKGMTVSQMGVTPVDSQLIEGKKVSDQEICSIMGEYPHVIGIDAGKAATYASVEQFNIMRAQNVVHPMVIMWEQAVQRDLLLDDAEYSHLSMAALMRGDNATRFAGYATAIEHGWLSPDDVRELEDLNPIADGAGKVYWRLAALLPLKQIEAPAKPEPAAGDESDDDDAPEDGAGGDSDPKAMNPTKRAQFEMLALSQAERCVRRETAEVRKMIDRRAAGSEVAEFYTKHAAWIAEIFHLNAKISLEVRSACDDRGQQLAMHLADEDDEFLAAAQVWVEQIAATEPRKLAKLAVEGI</sequence>
<dbReference type="InterPro" id="IPR006427">
    <property type="entry name" value="Portal_HK97"/>
</dbReference>
<dbReference type="EMBL" id="FNVA01000006">
    <property type="protein sequence ID" value="SEG56281.1"/>
    <property type="molecule type" value="Genomic_DNA"/>
</dbReference>
<evidence type="ECO:0000256" key="1">
    <source>
        <dbReference type="SAM" id="MobiDB-lite"/>
    </source>
</evidence>
<evidence type="ECO:0000313" key="2">
    <source>
        <dbReference type="EMBL" id="SEG56281.1"/>
    </source>
</evidence>
<dbReference type="OrthoDB" id="9765386at2"/>
<feature type="compositionally biased region" description="Acidic residues" evidence="1">
    <location>
        <begin position="416"/>
        <end position="427"/>
    </location>
</feature>
<dbReference type="RefSeq" id="WP_103934407.1">
    <property type="nucleotide sequence ID" value="NZ_FNVA01000006.1"/>
</dbReference>
<accession>A0A1H6B605</accession>
<evidence type="ECO:0000313" key="3">
    <source>
        <dbReference type="Proteomes" id="UP000236728"/>
    </source>
</evidence>
<name>A0A1H6B605_9BACT</name>
<dbReference type="Pfam" id="PF04860">
    <property type="entry name" value="Phage_portal"/>
    <property type="match status" value="1"/>
</dbReference>
<dbReference type="InterPro" id="IPR006944">
    <property type="entry name" value="Phage/GTA_portal"/>
</dbReference>
<dbReference type="AlphaFoldDB" id="A0A1H6B605"/>
<feature type="region of interest" description="Disordered" evidence="1">
    <location>
        <begin position="410"/>
        <end position="440"/>
    </location>
</feature>
<gene>
    <name evidence="2" type="ORF">SAMN05421819_3558</name>
</gene>
<keyword evidence="3" id="KW-1185">Reference proteome</keyword>